<feature type="region of interest" description="Disordered" evidence="1">
    <location>
        <begin position="334"/>
        <end position="356"/>
    </location>
</feature>
<evidence type="ECO:0000313" key="3">
    <source>
        <dbReference type="Proteomes" id="UP000030671"/>
    </source>
</evidence>
<dbReference type="Proteomes" id="UP000030671">
    <property type="component" value="Unassembled WGS sequence"/>
</dbReference>
<reference evidence="2 3" key="1">
    <citation type="journal article" date="2012" name="New Phytol.">
        <title>Insight into trade-off between wood decay and parasitism from the genome of a fungal forest pathogen.</title>
        <authorList>
            <person name="Olson A."/>
            <person name="Aerts A."/>
            <person name="Asiegbu F."/>
            <person name="Belbahri L."/>
            <person name="Bouzid O."/>
            <person name="Broberg A."/>
            <person name="Canback B."/>
            <person name="Coutinho P.M."/>
            <person name="Cullen D."/>
            <person name="Dalman K."/>
            <person name="Deflorio G."/>
            <person name="van Diepen L.T."/>
            <person name="Dunand C."/>
            <person name="Duplessis S."/>
            <person name="Durling M."/>
            <person name="Gonthier P."/>
            <person name="Grimwood J."/>
            <person name="Fossdal C.G."/>
            <person name="Hansson D."/>
            <person name="Henrissat B."/>
            <person name="Hietala A."/>
            <person name="Himmelstrand K."/>
            <person name="Hoffmeister D."/>
            <person name="Hogberg N."/>
            <person name="James T.Y."/>
            <person name="Karlsson M."/>
            <person name="Kohler A."/>
            <person name="Kues U."/>
            <person name="Lee Y.H."/>
            <person name="Lin Y.C."/>
            <person name="Lind M."/>
            <person name="Lindquist E."/>
            <person name="Lombard V."/>
            <person name="Lucas S."/>
            <person name="Lunden K."/>
            <person name="Morin E."/>
            <person name="Murat C."/>
            <person name="Park J."/>
            <person name="Raffaello T."/>
            <person name="Rouze P."/>
            <person name="Salamov A."/>
            <person name="Schmutz J."/>
            <person name="Solheim H."/>
            <person name="Stahlberg J."/>
            <person name="Velez H."/>
            <person name="de Vries R.P."/>
            <person name="Wiebenga A."/>
            <person name="Woodward S."/>
            <person name="Yakovlev I."/>
            <person name="Garbelotto M."/>
            <person name="Martin F."/>
            <person name="Grigoriev I.V."/>
            <person name="Stenlid J."/>
        </authorList>
    </citation>
    <scope>NUCLEOTIDE SEQUENCE [LARGE SCALE GENOMIC DNA]</scope>
    <source>
        <strain evidence="2 3">TC 32-1</strain>
    </source>
</reference>
<gene>
    <name evidence="2" type="ORF">HETIRDRAFT_114484</name>
</gene>
<dbReference type="AlphaFoldDB" id="W4KQK6"/>
<evidence type="ECO:0000313" key="2">
    <source>
        <dbReference type="EMBL" id="ETW87316.1"/>
    </source>
</evidence>
<dbReference type="EMBL" id="KI925454">
    <property type="protein sequence ID" value="ETW87316.1"/>
    <property type="molecule type" value="Genomic_DNA"/>
</dbReference>
<evidence type="ECO:0000256" key="1">
    <source>
        <dbReference type="SAM" id="MobiDB-lite"/>
    </source>
</evidence>
<dbReference type="InParanoid" id="W4KQK6"/>
<organism evidence="2 3">
    <name type="scientific">Heterobasidion irregulare (strain TC 32-1)</name>
    <dbReference type="NCBI Taxonomy" id="747525"/>
    <lineage>
        <taxon>Eukaryota</taxon>
        <taxon>Fungi</taxon>
        <taxon>Dikarya</taxon>
        <taxon>Basidiomycota</taxon>
        <taxon>Agaricomycotina</taxon>
        <taxon>Agaricomycetes</taxon>
        <taxon>Russulales</taxon>
        <taxon>Bondarzewiaceae</taxon>
        <taxon>Heterobasidion</taxon>
        <taxon>Heterobasidion annosum species complex</taxon>
    </lineage>
</organism>
<name>W4KQK6_HETIT</name>
<keyword evidence="3" id="KW-1185">Reference proteome</keyword>
<dbReference type="RefSeq" id="XP_009541232.1">
    <property type="nucleotide sequence ID" value="XM_009542937.1"/>
</dbReference>
<proteinExistence type="predicted"/>
<dbReference type="GeneID" id="20666448"/>
<protein>
    <submittedName>
        <fullName evidence="2">Uncharacterized protein</fullName>
    </submittedName>
</protein>
<dbReference type="HOGENOM" id="CLU_698411_0_0_1"/>
<feature type="region of interest" description="Disordered" evidence="1">
    <location>
        <begin position="96"/>
        <end position="131"/>
    </location>
</feature>
<accession>W4KQK6</accession>
<feature type="compositionally biased region" description="Basic residues" evidence="1">
    <location>
        <begin position="117"/>
        <end position="131"/>
    </location>
</feature>
<sequence>MTHAANISERAKTVLQSNLSAKRRKHVESASSTSVITSIILGTPSPEPYIILDAMSNESSSTKDNLVTSQKQSTIRPPPAESFGVLNASTITPTTRLNFSSRSIPTESESSSNKSVTAKRHGKTKGLHSTRKMTLERNLSKLPQSQTNLNSGRPLHLTQSASMRPEQRRVEGESFLGLKMLNEEDDPAASSAIDFQMLDISGLVSLPLSVSGEESSDALSIYVPPSVLSLITSTYLLPAAKPVSLKCITPHTFTDMRHILKVESASRLTAEARYVREMDRRVAVDAQLSEERKIRAALEARLAKFTTGAPVSSTPDTAQSSSTEVELLVRMSNQRDTAPPELSASASPIHMHPEPDEPLLREELSALRSLLALSELHTAGEVTAPNNDFRFAQDQ</sequence>
<feature type="compositionally biased region" description="Low complexity" evidence="1">
    <location>
        <begin position="100"/>
        <end position="115"/>
    </location>
</feature>
<dbReference type="KEGG" id="hir:HETIRDRAFT_114484"/>